<feature type="domain" description="NodB homology" evidence="3">
    <location>
        <begin position="88"/>
        <end position="337"/>
    </location>
</feature>
<evidence type="ECO:0000256" key="1">
    <source>
        <dbReference type="ARBA" id="ARBA00022729"/>
    </source>
</evidence>
<dbReference type="RefSeq" id="WP_130411049.1">
    <property type="nucleotide sequence ID" value="NZ_SHKX01000010.1"/>
</dbReference>
<protein>
    <submittedName>
        <fullName evidence="4">Biofilm PGA synthesis lipoprotein PgaB</fullName>
    </submittedName>
</protein>
<evidence type="ECO:0000256" key="2">
    <source>
        <dbReference type="SAM" id="SignalP"/>
    </source>
</evidence>
<dbReference type="Gene3D" id="3.20.20.370">
    <property type="entry name" value="Glycoside hydrolase/deacetylase"/>
    <property type="match status" value="1"/>
</dbReference>
<reference evidence="4 5" key="1">
    <citation type="submission" date="2019-02" db="EMBL/GenBank/DDBJ databases">
        <title>Genomic Encyclopedia of Type Strains, Phase IV (KMG-IV): sequencing the most valuable type-strain genomes for metagenomic binning, comparative biology and taxonomic classification.</title>
        <authorList>
            <person name="Goeker M."/>
        </authorList>
    </citation>
    <scope>NUCLEOTIDE SEQUENCE [LARGE SCALE GENOMIC DNA]</scope>
    <source>
        <strain evidence="4 5">DSM 105135</strain>
    </source>
</reference>
<keyword evidence="1 2" id="KW-0732">Signal</keyword>
<evidence type="ECO:0000313" key="5">
    <source>
        <dbReference type="Proteomes" id="UP000292423"/>
    </source>
</evidence>
<dbReference type="InterPro" id="IPR002509">
    <property type="entry name" value="NODB_dom"/>
</dbReference>
<feature type="signal peptide" evidence="2">
    <location>
        <begin position="1"/>
        <end position="22"/>
    </location>
</feature>
<dbReference type="AlphaFoldDB" id="A0A4V2G6A2"/>
<dbReference type="InterPro" id="IPR032772">
    <property type="entry name" value="PGA_deacetylase_PgaB_C"/>
</dbReference>
<dbReference type="PANTHER" id="PTHR34216">
    <property type="match status" value="1"/>
</dbReference>
<dbReference type="SUPFAM" id="SSF88713">
    <property type="entry name" value="Glycoside hydrolase/deacetylase"/>
    <property type="match status" value="1"/>
</dbReference>
<sequence>MRRLLPVILLGLTALFSLPVRADAPTAELTILSYHEIAERNDALVPEYTVTPTNFVRQMDWLKNNGYHFVSVNDLLAERAGKKPLPDKAVLITFDDGYHSVYTHAYPILKMFNAPAVVALVGGWLEKPDGKVNFDGKSIPRSDLLSWDEIREMTRSGLIEVASHSYALHEGILSNPQGNMQPAATARRWLPDQKRYEDEASYRQRVTADLKRNNDLLKQQLGRAPRIIVWPYGRYNVETTAIAEKLGMPISLTLDDGSNTLNTPLHALRRILVERSMALWDLNREIESRNANLLDDGRPGKIMHVDLDYIYDPDPAQQEKNLGRLLDRIVAMGVNTVYLQAFADPDANGAADAVYFPNRHMPMRADLFNRVSWQISTRTQVKRVYAWMPMLAWELPADNPAAADKVVTLPSDGNPDHVSMGYPRLSLFSPRVRQVIRDLYQDLARSTPLDGILFHDDVTLSDYEDASPMALRTYKEWGLPPSVKTIHDSDDLLGRWTILKINALDNFAADLIKVVREEQPDVRTARNLYAQVALNPRSEVWYSQSLENSLNNYDYTAIMAMPYMEQAADPVAFLHELVDRVSQYPNGLSKTVFELQSVNWRKDDEPIPTKELADAVRALYGWGAQNVAYYPDNLFVNNPDPSVLRPVLDSKPNLPPVSPQP</sequence>
<dbReference type="PANTHER" id="PTHR34216:SF7">
    <property type="entry name" value="POLY-BETA-1,6-N-ACETYL-D-GLUCOSAMINE N-DEACETYLASE"/>
    <property type="match status" value="1"/>
</dbReference>
<dbReference type="EMBL" id="SHKX01000010">
    <property type="protein sequence ID" value="RZU47836.1"/>
    <property type="molecule type" value="Genomic_DNA"/>
</dbReference>
<organism evidence="4 5">
    <name type="scientific">Fluviicoccus keumensis</name>
    <dbReference type="NCBI Taxonomy" id="1435465"/>
    <lineage>
        <taxon>Bacteria</taxon>
        <taxon>Pseudomonadati</taxon>
        <taxon>Pseudomonadota</taxon>
        <taxon>Gammaproteobacteria</taxon>
        <taxon>Moraxellales</taxon>
        <taxon>Moraxellaceae</taxon>
        <taxon>Fluviicoccus</taxon>
    </lineage>
</organism>
<dbReference type="Proteomes" id="UP000292423">
    <property type="component" value="Unassembled WGS sequence"/>
</dbReference>
<dbReference type="GO" id="GO:0005975">
    <property type="term" value="P:carbohydrate metabolic process"/>
    <property type="evidence" value="ECO:0007669"/>
    <property type="project" value="InterPro"/>
</dbReference>
<dbReference type="GO" id="GO:0016810">
    <property type="term" value="F:hydrolase activity, acting on carbon-nitrogen (but not peptide) bonds"/>
    <property type="evidence" value="ECO:0007669"/>
    <property type="project" value="InterPro"/>
</dbReference>
<dbReference type="Pfam" id="PF01522">
    <property type="entry name" value="Polysacc_deac_1"/>
    <property type="match status" value="1"/>
</dbReference>
<dbReference type="GO" id="GO:0043708">
    <property type="term" value="P:cell adhesion involved in biofilm formation"/>
    <property type="evidence" value="ECO:0007669"/>
    <property type="project" value="InterPro"/>
</dbReference>
<accession>A0A4V2G6A2</accession>
<keyword evidence="5" id="KW-1185">Reference proteome</keyword>
<comment type="caution">
    <text evidence="4">The sequence shown here is derived from an EMBL/GenBank/DDBJ whole genome shotgun (WGS) entry which is preliminary data.</text>
</comment>
<evidence type="ECO:0000313" key="4">
    <source>
        <dbReference type="EMBL" id="RZU47836.1"/>
    </source>
</evidence>
<keyword evidence="4" id="KW-0449">Lipoprotein</keyword>
<dbReference type="NCBIfam" id="TIGR03938">
    <property type="entry name" value="deacetyl_PgaB"/>
    <property type="match status" value="1"/>
</dbReference>
<dbReference type="InterPro" id="IPR011330">
    <property type="entry name" value="Glyco_hydro/deAcase_b/a-brl"/>
</dbReference>
<evidence type="ECO:0000259" key="3">
    <source>
        <dbReference type="PROSITE" id="PS51677"/>
    </source>
</evidence>
<dbReference type="InterPro" id="IPR023854">
    <property type="entry name" value="PGA_deacetylase_PgaB"/>
</dbReference>
<dbReference type="PROSITE" id="PS51677">
    <property type="entry name" value="NODB"/>
    <property type="match status" value="1"/>
</dbReference>
<proteinExistence type="predicted"/>
<gene>
    <name evidence="4" type="ORF">EV700_0803</name>
</gene>
<dbReference type="Pfam" id="PF14883">
    <property type="entry name" value="GHL13"/>
    <property type="match status" value="1"/>
</dbReference>
<feature type="chain" id="PRO_5020687675" evidence="2">
    <location>
        <begin position="23"/>
        <end position="661"/>
    </location>
</feature>
<dbReference type="InterPro" id="IPR051398">
    <property type="entry name" value="Polysacch_Deacetylase"/>
</dbReference>
<dbReference type="CDD" id="cd10964">
    <property type="entry name" value="CE4_PgaB_5s"/>
    <property type="match status" value="1"/>
</dbReference>
<dbReference type="OrthoDB" id="9814639at2"/>
<name>A0A4V2G6A2_9GAMM</name>
<dbReference type="Gene3D" id="3.20.20.80">
    <property type="entry name" value="Glycosidases"/>
    <property type="match status" value="1"/>
</dbReference>